<evidence type="ECO:0000313" key="2">
    <source>
        <dbReference type="EMBL" id="TNN74708.1"/>
    </source>
</evidence>
<feature type="region of interest" description="Disordered" evidence="1">
    <location>
        <begin position="1"/>
        <end position="28"/>
    </location>
</feature>
<proteinExistence type="predicted"/>
<sequence>MHARIVKLNNSEASYPEPRPHITPLDLDEDGTRQILPPILKKVHAEYLPDLWMLPSASNYSADNMWVTAWPRLDLKYAARLVPVYSADKEPGERGA</sequence>
<dbReference type="EMBL" id="SRLO01000111">
    <property type="protein sequence ID" value="TNN74708.1"/>
    <property type="molecule type" value="Genomic_DNA"/>
</dbReference>
<reference evidence="2 3" key="1">
    <citation type="submission" date="2019-03" db="EMBL/GenBank/DDBJ databases">
        <title>First draft genome of Liparis tanakae, snailfish: a comprehensive survey of snailfish specific genes.</title>
        <authorList>
            <person name="Kim W."/>
            <person name="Song I."/>
            <person name="Jeong J.-H."/>
            <person name="Kim D."/>
            <person name="Kim S."/>
            <person name="Ryu S."/>
            <person name="Song J.Y."/>
            <person name="Lee S.K."/>
        </authorList>
    </citation>
    <scope>NUCLEOTIDE SEQUENCE [LARGE SCALE GENOMIC DNA]</scope>
    <source>
        <tissue evidence="2">Muscle</tissue>
    </source>
</reference>
<comment type="caution">
    <text evidence="2">The sequence shown here is derived from an EMBL/GenBank/DDBJ whole genome shotgun (WGS) entry which is preliminary data.</text>
</comment>
<evidence type="ECO:0000256" key="1">
    <source>
        <dbReference type="SAM" id="MobiDB-lite"/>
    </source>
</evidence>
<gene>
    <name evidence="2" type="ORF">EYF80_015026</name>
</gene>
<organism evidence="2 3">
    <name type="scientific">Liparis tanakae</name>
    <name type="common">Tanaka's snailfish</name>
    <dbReference type="NCBI Taxonomy" id="230148"/>
    <lineage>
        <taxon>Eukaryota</taxon>
        <taxon>Metazoa</taxon>
        <taxon>Chordata</taxon>
        <taxon>Craniata</taxon>
        <taxon>Vertebrata</taxon>
        <taxon>Euteleostomi</taxon>
        <taxon>Actinopterygii</taxon>
        <taxon>Neopterygii</taxon>
        <taxon>Teleostei</taxon>
        <taxon>Neoteleostei</taxon>
        <taxon>Acanthomorphata</taxon>
        <taxon>Eupercaria</taxon>
        <taxon>Perciformes</taxon>
        <taxon>Cottioidei</taxon>
        <taxon>Cottales</taxon>
        <taxon>Liparidae</taxon>
        <taxon>Liparis</taxon>
    </lineage>
</organism>
<evidence type="ECO:0000313" key="3">
    <source>
        <dbReference type="Proteomes" id="UP000314294"/>
    </source>
</evidence>
<protein>
    <submittedName>
        <fullName evidence="2">Uncharacterized protein</fullName>
    </submittedName>
</protein>
<name>A0A4Z2I9R7_9TELE</name>
<dbReference type="AlphaFoldDB" id="A0A4Z2I9R7"/>
<keyword evidence="3" id="KW-1185">Reference proteome</keyword>
<dbReference type="Proteomes" id="UP000314294">
    <property type="component" value="Unassembled WGS sequence"/>
</dbReference>
<accession>A0A4Z2I9R7</accession>